<accession>A0A0K1PYQ1</accession>
<evidence type="ECO:0000313" key="2">
    <source>
        <dbReference type="EMBL" id="AKU98658.1"/>
    </source>
</evidence>
<dbReference type="AlphaFoldDB" id="A0A0K1PYQ1"/>
<evidence type="ECO:0000313" key="3">
    <source>
        <dbReference type="Proteomes" id="UP000064967"/>
    </source>
</evidence>
<proteinExistence type="predicted"/>
<sequence>MAIAGVAALVGCAEGSDTDVYGESALGTDPDDAGEETSKTVLPAPSQGTDAGKDSGSADAGTKVDSGADAGADSGTGPVTGTCTTSNTCATGTSLGSVSGDTKSDVVTAQGSTSQWFNVRVTEDDTGIFGTSERAKVSLTSPPGSNFDLYVYLPSSDTLECSAVTKSSTSTAAVDSVSIEWGEGSGLANGSDDSRTVTVEVRYVSGTCAAGTKWTLSVQGNTN</sequence>
<evidence type="ECO:0000256" key="1">
    <source>
        <dbReference type="SAM" id="MobiDB-lite"/>
    </source>
</evidence>
<dbReference type="EMBL" id="CP012333">
    <property type="protein sequence ID" value="AKU98658.1"/>
    <property type="molecule type" value="Genomic_DNA"/>
</dbReference>
<dbReference type="KEGG" id="llu:AKJ09_05322"/>
<protein>
    <submittedName>
        <fullName evidence="2">Uncharacterized protein</fullName>
    </submittedName>
</protein>
<feature type="compositionally biased region" description="Low complexity" evidence="1">
    <location>
        <begin position="65"/>
        <end position="86"/>
    </location>
</feature>
<reference evidence="2 3" key="1">
    <citation type="submission" date="2015-08" db="EMBL/GenBank/DDBJ databases">
        <authorList>
            <person name="Babu N.S."/>
            <person name="Beckwith C.J."/>
            <person name="Beseler K.G."/>
            <person name="Brison A."/>
            <person name="Carone J.V."/>
            <person name="Caskin T.P."/>
            <person name="Diamond M."/>
            <person name="Durham M.E."/>
            <person name="Foxe J.M."/>
            <person name="Go M."/>
            <person name="Henderson B.A."/>
            <person name="Jones I.B."/>
            <person name="McGettigan J.A."/>
            <person name="Micheletti S.J."/>
            <person name="Nasrallah M.E."/>
            <person name="Ortiz D."/>
            <person name="Piller C.R."/>
            <person name="Privatt S.R."/>
            <person name="Schneider S.L."/>
            <person name="Sharp S."/>
            <person name="Smith T.C."/>
            <person name="Stanton J.D."/>
            <person name="Ullery H.E."/>
            <person name="Wilson R.J."/>
            <person name="Serrano M.G."/>
            <person name="Buck G."/>
            <person name="Lee V."/>
            <person name="Wang Y."/>
            <person name="Carvalho R."/>
            <person name="Voegtly L."/>
            <person name="Shi R."/>
            <person name="Duckworth R."/>
            <person name="Johnson A."/>
            <person name="Loviza R."/>
            <person name="Walstead R."/>
            <person name="Shah Z."/>
            <person name="Kiflezghi M."/>
            <person name="Wade K."/>
            <person name="Ball S.L."/>
            <person name="Bradley K.W."/>
            <person name="Asai D.J."/>
            <person name="Bowman C.A."/>
            <person name="Russell D.A."/>
            <person name="Pope W.H."/>
            <person name="Jacobs-Sera D."/>
            <person name="Hendrix R.W."/>
            <person name="Hatfull G.F."/>
        </authorList>
    </citation>
    <scope>NUCLEOTIDE SEQUENCE [LARGE SCALE GENOMIC DNA]</scope>
    <source>
        <strain evidence="2 3">DSM 27648</strain>
    </source>
</reference>
<dbReference type="Proteomes" id="UP000064967">
    <property type="component" value="Chromosome"/>
</dbReference>
<dbReference type="OrthoDB" id="5520768at2"/>
<feature type="region of interest" description="Disordered" evidence="1">
    <location>
        <begin position="17"/>
        <end position="86"/>
    </location>
</feature>
<organism evidence="2 3">
    <name type="scientific">Labilithrix luteola</name>
    <dbReference type="NCBI Taxonomy" id="1391654"/>
    <lineage>
        <taxon>Bacteria</taxon>
        <taxon>Pseudomonadati</taxon>
        <taxon>Myxococcota</taxon>
        <taxon>Polyangia</taxon>
        <taxon>Polyangiales</taxon>
        <taxon>Labilitrichaceae</taxon>
        <taxon>Labilithrix</taxon>
    </lineage>
</organism>
<keyword evidence="3" id="KW-1185">Reference proteome</keyword>
<gene>
    <name evidence="2" type="ORF">AKJ09_05322</name>
</gene>
<dbReference type="STRING" id="1391654.AKJ09_05322"/>
<name>A0A0K1PYQ1_9BACT</name>